<dbReference type="CDD" id="cd00063">
    <property type="entry name" value="FN3"/>
    <property type="match status" value="1"/>
</dbReference>
<reference evidence="11" key="1">
    <citation type="submission" date="2023-07" db="EMBL/GenBank/DDBJ databases">
        <authorList>
            <person name="Stuckert A."/>
        </authorList>
    </citation>
    <scope>NUCLEOTIDE SEQUENCE</scope>
</reference>
<dbReference type="InterPro" id="IPR003598">
    <property type="entry name" value="Ig_sub2"/>
</dbReference>
<keyword evidence="4" id="KW-1015">Disulfide bond</keyword>
<evidence type="ECO:0000259" key="9">
    <source>
        <dbReference type="PROSITE" id="PS50835"/>
    </source>
</evidence>
<dbReference type="InterPro" id="IPR007110">
    <property type="entry name" value="Ig-like_dom"/>
</dbReference>
<dbReference type="Proteomes" id="UP001176940">
    <property type="component" value="Unassembled WGS sequence"/>
</dbReference>
<keyword evidence="8" id="KW-1133">Transmembrane helix</keyword>
<keyword evidence="8" id="KW-0812">Transmembrane</keyword>
<evidence type="ECO:0008006" key="13">
    <source>
        <dbReference type="Google" id="ProtNLM"/>
    </source>
</evidence>
<keyword evidence="3 8" id="KW-0472">Membrane</keyword>
<dbReference type="PROSITE" id="PS50853">
    <property type="entry name" value="FN3"/>
    <property type="match status" value="1"/>
</dbReference>
<comment type="caution">
    <text evidence="11">The sequence shown here is derived from an EMBL/GenBank/DDBJ whole genome shotgun (WGS) entry which is preliminary data.</text>
</comment>
<feature type="domain" description="Ig-like" evidence="9">
    <location>
        <begin position="846"/>
        <end position="942"/>
    </location>
</feature>
<evidence type="ECO:0000259" key="10">
    <source>
        <dbReference type="PROSITE" id="PS50853"/>
    </source>
</evidence>
<name>A0ABN9LE48_9NEOB</name>
<dbReference type="SUPFAM" id="SSF49265">
    <property type="entry name" value="Fibronectin type III"/>
    <property type="match status" value="1"/>
</dbReference>
<evidence type="ECO:0000256" key="7">
    <source>
        <dbReference type="SAM" id="MobiDB-lite"/>
    </source>
</evidence>
<dbReference type="InterPro" id="IPR051275">
    <property type="entry name" value="Cell_adhesion_signaling"/>
</dbReference>
<dbReference type="InterPro" id="IPR036179">
    <property type="entry name" value="Ig-like_dom_sf"/>
</dbReference>
<evidence type="ECO:0000313" key="11">
    <source>
        <dbReference type="EMBL" id="CAJ0939963.1"/>
    </source>
</evidence>
<dbReference type="InterPro" id="IPR036116">
    <property type="entry name" value="FN3_sf"/>
</dbReference>
<dbReference type="InterPro" id="IPR003599">
    <property type="entry name" value="Ig_sub"/>
</dbReference>
<accession>A0ABN9LE48</accession>
<protein>
    <recommendedName>
        <fullName evidence="13">Nephrin</fullName>
    </recommendedName>
</protein>
<dbReference type="EMBL" id="CAUEEQ010016094">
    <property type="protein sequence ID" value="CAJ0939963.1"/>
    <property type="molecule type" value="Genomic_DNA"/>
</dbReference>
<organism evidence="11 12">
    <name type="scientific">Ranitomeya imitator</name>
    <name type="common">mimic poison frog</name>
    <dbReference type="NCBI Taxonomy" id="111125"/>
    <lineage>
        <taxon>Eukaryota</taxon>
        <taxon>Metazoa</taxon>
        <taxon>Chordata</taxon>
        <taxon>Craniata</taxon>
        <taxon>Vertebrata</taxon>
        <taxon>Euteleostomi</taxon>
        <taxon>Amphibia</taxon>
        <taxon>Batrachia</taxon>
        <taxon>Anura</taxon>
        <taxon>Neobatrachia</taxon>
        <taxon>Hyloidea</taxon>
        <taxon>Dendrobatidae</taxon>
        <taxon>Dendrobatinae</taxon>
        <taxon>Ranitomeya</taxon>
    </lineage>
</organism>
<dbReference type="Pfam" id="PF07679">
    <property type="entry name" value="I-set"/>
    <property type="match status" value="3"/>
</dbReference>
<feature type="transmembrane region" description="Helical" evidence="8">
    <location>
        <begin position="6"/>
        <end position="23"/>
    </location>
</feature>
<dbReference type="InterPro" id="IPR013783">
    <property type="entry name" value="Ig-like_fold"/>
</dbReference>
<evidence type="ECO:0000256" key="8">
    <source>
        <dbReference type="SAM" id="Phobius"/>
    </source>
</evidence>
<feature type="domain" description="Ig-like" evidence="9">
    <location>
        <begin position="52"/>
        <end position="145"/>
    </location>
</feature>
<dbReference type="InterPro" id="IPR013162">
    <property type="entry name" value="CD80_C2-set"/>
</dbReference>
<dbReference type="PROSITE" id="PS50835">
    <property type="entry name" value="IG_LIKE"/>
    <property type="match status" value="7"/>
</dbReference>
<feature type="domain" description="Ig-like" evidence="9">
    <location>
        <begin position="558"/>
        <end position="645"/>
    </location>
</feature>
<evidence type="ECO:0000256" key="6">
    <source>
        <dbReference type="ARBA" id="ARBA00023319"/>
    </source>
</evidence>
<keyword evidence="5" id="KW-0325">Glycoprotein</keyword>
<feature type="domain" description="Ig-like" evidence="9">
    <location>
        <begin position="362"/>
        <end position="455"/>
    </location>
</feature>
<sequence length="1265" mass="138489">MDHVTTILTVCLCIFGGLLSLVLNGMRFLVYSGLMYLMFNSLFPSPWCPDPPDSSRVFRVEPDNVTAVQGTTQVLVCEVEHASGTVQWVKDGLLLGPERTIPGFPRYSMSGDPKKGENHLRIERCELSDDAQYHCQVGRSEVSMGIMSYAAILTVLIPPETPVFKDYVAGSSVTWVYGVEYPVTCSALNAKPAATLTIIKSGMEVTGLSSEEPGSVDKLENTESTAIVIPQSADNGKLLVCSALNPALQTPLTVSFTMNVLFPPDSPVIESNKGSSVKSEEPLELTCISHSGNPLATLQWLENEKVVYNRWKTDNNKRLSKSVLTMNIKPEHNQAVISCEALNHVTQAVLRASITLTVLFLPTKVTILGSFRGPENTSLSFSCFTTSSNPPVHIRWWLGAAELENTIVTVTDADHGGKMTMSNMTTVVQRQHNGMSLTCEAFNEALLYTKSNSVQLSVNYPPQKIWIEAPPLDTHFRIGTHVKITCLTSGGHPPPQLTWLKEKTPVSDGPTITAGKIVSREITVKTVPNDNQATYRCNANNGGKTILTATTKLHVQFPPIDVKITSPVKDYKRGSTVSLVCKTGSSNPEATISWIMDGVILNGKDLGTVKAEFGGKSTSGSVTIKKMEKRVSCEAFSKTLSETVSTFYKLNVLFPPEFTDEQPKVVQAVEHGAALIPLYIRANPTAVNFTWSLRGQVLNRERAHRHHLKGAGSLEIWNVSRADSGVYSVTCENKEGMNSTVVQLDVHYSPTIRSLADPTEVDLGGRAELACVADANPVSEAMFQWRWLGDEERDLSDLERQVDGVTGRLVINDAKRTDAGRYECTVDNGIPPAVKADARLVVRFKPEIEKGVHLSKMAVPGDGKTSTGLECKAEGIPNVAFSWAKNGITLDFRNPRYSVKTSHELWIHKSTLIIANVSAVHDYAIFTCTATNALGVDSFSIQLVSTSRPDPPTDLKILSFTHNSVTLGWKEGFDGGVEQQFRVRYRMSGADSYMYVDVFPPQSTVFTIVGLKGSTLYNFSVNAVNKLGDSNYADGGAVLTITTEVDTDVKSPEPTQPAPPAPETDHFPWTPYMFAAIGAGGALLLLSNAGIVFCLVRKFRRKRKEGEALKKDESSTHGALNEYGDGELINTQAKKTLLIDSGSETGSSAYQDSGSESGLYYYPTRDYQPSLSPHYETVERGDPELQSWADGAYEDWYGASDPHDYEEVRGEYPTSHRTQWQRGATDRGEQPWDGYQGPGGRVYDEPDYLPSVTYETPYGGQGHLV</sequence>
<dbReference type="SMART" id="SM00409">
    <property type="entry name" value="IG"/>
    <property type="match status" value="8"/>
</dbReference>
<feature type="domain" description="Ig-like" evidence="9">
    <location>
        <begin position="462"/>
        <end position="554"/>
    </location>
</feature>
<dbReference type="Pfam" id="PF00041">
    <property type="entry name" value="fn3"/>
    <property type="match status" value="1"/>
</dbReference>
<dbReference type="CDD" id="cd00096">
    <property type="entry name" value="Ig"/>
    <property type="match status" value="1"/>
</dbReference>
<proteinExistence type="predicted"/>
<evidence type="ECO:0000256" key="3">
    <source>
        <dbReference type="ARBA" id="ARBA00023136"/>
    </source>
</evidence>
<feature type="domain" description="Ig-like" evidence="9">
    <location>
        <begin position="264"/>
        <end position="357"/>
    </location>
</feature>
<dbReference type="InterPro" id="IPR013098">
    <property type="entry name" value="Ig_I-set"/>
</dbReference>
<dbReference type="PANTHER" id="PTHR11640:SF136">
    <property type="entry name" value="NEPHRIN"/>
    <property type="match status" value="1"/>
</dbReference>
<comment type="subcellular location">
    <subcellularLocation>
        <location evidence="1">Membrane</location>
        <topology evidence="1">Single-pass type I membrane protein</topology>
    </subcellularLocation>
</comment>
<keyword evidence="6" id="KW-0393">Immunoglobulin domain</keyword>
<dbReference type="SMART" id="SM00408">
    <property type="entry name" value="IGc2"/>
    <property type="match status" value="6"/>
</dbReference>
<dbReference type="InterPro" id="IPR003961">
    <property type="entry name" value="FN3_dom"/>
</dbReference>
<keyword evidence="2" id="KW-0677">Repeat</keyword>
<dbReference type="PANTHER" id="PTHR11640">
    <property type="entry name" value="NEPHRIN"/>
    <property type="match status" value="1"/>
</dbReference>
<evidence type="ECO:0000256" key="4">
    <source>
        <dbReference type="ARBA" id="ARBA00023157"/>
    </source>
</evidence>
<evidence type="ECO:0000256" key="5">
    <source>
        <dbReference type="ARBA" id="ARBA00023180"/>
    </source>
</evidence>
<gene>
    <name evidence="11" type="ORF">RIMI_LOCUS8201188</name>
</gene>
<dbReference type="Pfam" id="PF13927">
    <property type="entry name" value="Ig_3"/>
    <property type="match status" value="2"/>
</dbReference>
<feature type="domain" description="Fibronectin type-III" evidence="10">
    <location>
        <begin position="951"/>
        <end position="1046"/>
    </location>
</feature>
<dbReference type="Pfam" id="PF08205">
    <property type="entry name" value="C2-set_2"/>
    <property type="match status" value="3"/>
</dbReference>
<evidence type="ECO:0000313" key="12">
    <source>
        <dbReference type="Proteomes" id="UP001176940"/>
    </source>
</evidence>
<feature type="domain" description="Ig-like" evidence="9">
    <location>
        <begin position="750"/>
        <end position="841"/>
    </location>
</feature>
<evidence type="ECO:0000256" key="1">
    <source>
        <dbReference type="ARBA" id="ARBA00004479"/>
    </source>
</evidence>
<feature type="transmembrane region" description="Helical" evidence="8">
    <location>
        <begin position="1072"/>
        <end position="1096"/>
    </location>
</feature>
<feature type="region of interest" description="Disordered" evidence="7">
    <location>
        <begin position="1211"/>
        <end position="1248"/>
    </location>
</feature>
<dbReference type="SMART" id="SM00060">
    <property type="entry name" value="FN3"/>
    <property type="match status" value="1"/>
</dbReference>
<keyword evidence="12" id="KW-1185">Reference proteome</keyword>
<dbReference type="SUPFAM" id="SSF48726">
    <property type="entry name" value="Immunoglobulin"/>
    <property type="match status" value="9"/>
</dbReference>
<dbReference type="Gene3D" id="2.60.40.10">
    <property type="entry name" value="Immunoglobulins"/>
    <property type="match status" value="10"/>
</dbReference>
<evidence type="ECO:0000256" key="2">
    <source>
        <dbReference type="ARBA" id="ARBA00022737"/>
    </source>
</evidence>